<evidence type="ECO:0000256" key="1">
    <source>
        <dbReference type="SAM" id="SignalP"/>
    </source>
</evidence>
<sequence>MTLIKRSLLTTLLTSLFSFSAQAESFSLPIWKDKAEALGYELPKAVGISLSYMTLEQDINVNSIALSGLNLPDRIGLDMKANGGMQKTDVMSIRADAWLFPFLNVYAIVGMLEGYSRASVEYNVTLDIPFLGPIKHKGDIPNFELALDGYIYGIGTVIAGGYGNAFALVDLSYTQTRLTVIEGEIDAIVVSPRIGYDFTKHGVPLRLWAGAMYQDVEQVLEGKVKDIDIGIPDGLVPDDASFRVEQSLVTKWNPLLGMQYQVTDSWYLLGEVGLGDRKSAFLSIDHRF</sequence>
<accession>A0A1E3WJU8</accession>
<comment type="caution">
    <text evidence="2">The sequence shown here is derived from an EMBL/GenBank/DDBJ whole genome shotgun (WGS) entry which is preliminary data.</text>
</comment>
<dbReference type="AlphaFoldDB" id="A0A1E3WJU8"/>
<protein>
    <recommendedName>
        <fullName evidence="4">TonB-dependent receptor</fullName>
    </recommendedName>
</protein>
<name>A0A1E3WJU8_9VIBR</name>
<dbReference type="PATRIC" id="fig|45658.8.peg.4435"/>
<proteinExistence type="predicted"/>
<evidence type="ECO:0000313" key="3">
    <source>
        <dbReference type="Proteomes" id="UP000095131"/>
    </source>
</evidence>
<gene>
    <name evidence="2" type="ORF">VSF3289_04448</name>
</gene>
<dbReference type="EMBL" id="MDCJ01000007">
    <property type="protein sequence ID" value="ODS05307.1"/>
    <property type="molecule type" value="Genomic_DNA"/>
</dbReference>
<feature type="signal peptide" evidence="1">
    <location>
        <begin position="1"/>
        <end position="23"/>
    </location>
</feature>
<dbReference type="Proteomes" id="UP000095131">
    <property type="component" value="Unassembled WGS sequence"/>
</dbReference>
<evidence type="ECO:0000313" key="2">
    <source>
        <dbReference type="EMBL" id="ODS05307.1"/>
    </source>
</evidence>
<evidence type="ECO:0008006" key="4">
    <source>
        <dbReference type="Google" id="ProtNLM"/>
    </source>
</evidence>
<feature type="chain" id="PRO_5009139419" description="TonB-dependent receptor" evidence="1">
    <location>
        <begin position="24"/>
        <end position="288"/>
    </location>
</feature>
<reference evidence="2 3" key="1">
    <citation type="submission" date="2016-08" db="EMBL/GenBank/DDBJ databases">
        <title>Genome sequencing of Vibrio scophthalmi strain FP3289, an isolated from Paralichthys olivaceus.</title>
        <authorList>
            <person name="Han H.-J."/>
        </authorList>
    </citation>
    <scope>NUCLEOTIDE SEQUENCE [LARGE SCALE GENOMIC DNA]</scope>
    <source>
        <strain evidence="2 3">FP3289</strain>
    </source>
</reference>
<keyword evidence="1" id="KW-0732">Signal</keyword>
<organism evidence="2 3">
    <name type="scientific">Vibrio scophthalmi</name>
    <dbReference type="NCBI Taxonomy" id="45658"/>
    <lineage>
        <taxon>Bacteria</taxon>
        <taxon>Pseudomonadati</taxon>
        <taxon>Pseudomonadota</taxon>
        <taxon>Gammaproteobacteria</taxon>
        <taxon>Vibrionales</taxon>
        <taxon>Vibrionaceae</taxon>
        <taxon>Vibrio</taxon>
    </lineage>
</organism>